<protein>
    <submittedName>
        <fullName evidence="2">Uncharacterized protein</fullName>
    </submittedName>
</protein>
<dbReference type="RefSeq" id="XP_041222560.1">
    <property type="nucleotide sequence ID" value="XM_041377281.1"/>
</dbReference>
<keyword evidence="3" id="KW-1185">Reference proteome</keyword>
<feature type="compositionally biased region" description="Acidic residues" evidence="1">
    <location>
        <begin position="10"/>
        <end position="21"/>
    </location>
</feature>
<proteinExistence type="predicted"/>
<sequence length="144" mass="15820">MDGDGNTVDRDDEAVESEMDEYGYSGIDKEEELTDDELEAGEDDDGDGNGDDEDDIVGDRLGPEDGDDDAGDDFEGYDDFWFSYSCNMKTYFPLQVSHIAGLVISDKHKSGNVLTFEHKTCDILQDSHQAGTPLHGGCHIISDQ</sequence>
<reference evidence="2" key="1">
    <citation type="journal article" date="2020" name="New Phytol.">
        <title>Comparative genomics reveals dynamic genome evolution in host specialist ectomycorrhizal fungi.</title>
        <authorList>
            <person name="Lofgren L.A."/>
            <person name="Nguyen N.H."/>
            <person name="Vilgalys R."/>
            <person name="Ruytinx J."/>
            <person name="Liao H.L."/>
            <person name="Branco S."/>
            <person name="Kuo A."/>
            <person name="LaButti K."/>
            <person name="Lipzen A."/>
            <person name="Andreopoulos W."/>
            <person name="Pangilinan J."/>
            <person name="Riley R."/>
            <person name="Hundley H."/>
            <person name="Na H."/>
            <person name="Barry K."/>
            <person name="Grigoriev I.V."/>
            <person name="Stajich J.E."/>
            <person name="Kennedy P.G."/>
        </authorList>
    </citation>
    <scope>NUCLEOTIDE SEQUENCE</scope>
    <source>
        <strain evidence="2">FC203</strain>
    </source>
</reference>
<dbReference type="EMBL" id="JABBWK010000050">
    <property type="protein sequence ID" value="KAG1896984.1"/>
    <property type="molecule type" value="Genomic_DNA"/>
</dbReference>
<accession>A0AAD4HIR1</accession>
<evidence type="ECO:0000313" key="3">
    <source>
        <dbReference type="Proteomes" id="UP001195769"/>
    </source>
</evidence>
<comment type="caution">
    <text evidence="2">The sequence shown here is derived from an EMBL/GenBank/DDBJ whole genome shotgun (WGS) entry which is preliminary data.</text>
</comment>
<feature type="compositionally biased region" description="Acidic residues" evidence="1">
    <location>
        <begin position="64"/>
        <end position="73"/>
    </location>
</feature>
<evidence type="ECO:0000256" key="1">
    <source>
        <dbReference type="SAM" id="MobiDB-lite"/>
    </source>
</evidence>
<organism evidence="2 3">
    <name type="scientific">Suillus fuscotomentosus</name>
    <dbReference type="NCBI Taxonomy" id="1912939"/>
    <lineage>
        <taxon>Eukaryota</taxon>
        <taxon>Fungi</taxon>
        <taxon>Dikarya</taxon>
        <taxon>Basidiomycota</taxon>
        <taxon>Agaricomycotina</taxon>
        <taxon>Agaricomycetes</taxon>
        <taxon>Agaricomycetidae</taxon>
        <taxon>Boletales</taxon>
        <taxon>Suillineae</taxon>
        <taxon>Suillaceae</taxon>
        <taxon>Suillus</taxon>
    </lineage>
</organism>
<gene>
    <name evidence="2" type="ORF">F5891DRAFT_982999</name>
</gene>
<dbReference type="GeneID" id="64671579"/>
<dbReference type="AlphaFoldDB" id="A0AAD4HIR1"/>
<feature type="region of interest" description="Disordered" evidence="1">
    <location>
        <begin position="1"/>
        <end position="73"/>
    </location>
</feature>
<evidence type="ECO:0000313" key="2">
    <source>
        <dbReference type="EMBL" id="KAG1896984.1"/>
    </source>
</evidence>
<name>A0AAD4HIR1_9AGAM</name>
<dbReference type="Proteomes" id="UP001195769">
    <property type="component" value="Unassembled WGS sequence"/>
</dbReference>
<feature type="compositionally biased region" description="Acidic residues" evidence="1">
    <location>
        <begin position="29"/>
        <end position="56"/>
    </location>
</feature>